<keyword evidence="4" id="KW-0012">Acyltransferase</keyword>
<comment type="caution">
    <text evidence="5">The sequence shown here is derived from an EMBL/GenBank/DDBJ whole genome shotgun (WGS) entry which is preliminary data.</text>
</comment>
<dbReference type="Proteomes" id="UP000093510">
    <property type="component" value="Unassembled WGS sequence"/>
</dbReference>
<evidence type="ECO:0000313" key="5">
    <source>
        <dbReference type="EMBL" id="OCB76671.1"/>
    </source>
</evidence>
<evidence type="ECO:0000256" key="3">
    <source>
        <dbReference type="ARBA" id="ARBA00022737"/>
    </source>
</evidence>
<dbReference type="Pfam" id="PF14602">
    <property type="entry name" value="Hexapep_2"/>
    <property type="match status" value="1"/>
</dbReference>
<comment type="similarity">
    <text evidence="1">Belongs to the transferase hexapeptide repeat family.</text>
</comment>
<dbReference type="SUPFAM" id="SSF51161">
    <property type="entry name" value="Trimeric LpxA-like enzymes"/>
    <property type="match status" value="1"/>
</dbReference>
<dbReference type="Gene3D" id="2.160.10.10">
    <property type="entry name" value="Hexapeptide repeat proteins"/>
    <property type="match status" value="1"/>
</dbReference>
<dbReference type="PROSITE" id="PS00101">
    <property type="entry name" value="HEXAPEP_TRANSFERASES"/>
    <property type="match status" value="1"/>
</dbReference>
<dbReference type="PANTHER" id="PTHR43300:SF6">
    <property type="entry name" value="ACETYLTRANSFERASE YVOF-RELATED"/>
    <property type="match status" value="1"/>
</dbReference>
<dbReference type="PANTHER" id="PTHR43300">
    <property type="entry name" value="ACETYLTRANSFERASE"/>
    <property type="match status" value="1"/>
</dbReference>
<keyword evidence="2" id="KW-0808">Transferase</keyword>
<dbReference type="AlphaFoldDB" id="A0A1B9E412"/>
<evidence type="ECO:0000256" key="4">
    <source>
        <dbReference type="ARBA" id="ARBA00023315"/>
    </source>
</evidence>
<evidence type="ECO:0008006" key="7">
    <source>
        <dbReference type="Google" id="ProtNLM"/>
    </source>
</evidence>
<accession>A0A1B9E412</accession>
<evidence type="ECO:0000256" key="1">
    <source>
        <dbReference type="ARBA" id="ARBA00007274"/>
    </source>
</evidence>
<gene>
    <name evidence="5" type="ORF">LPBF_06445</name>
</gene>
<evidence type="ECO:0000313" key="6">
    <source>
        <dbReference type="Proteomes" id="UP000093510"/>
    </source>
</evidence>
<evidence type="ECO:0000256" key="2">
    <source>
        <dbReference type="ARBA" id="ARBA00022679"/>
    </source>
</evidence>
<dbReference type="InterPro" id="IPR050179">
    <property type="entry name" value="Trans_hexapeptide_repeat"/>
</dbReference>
<reference evidence="5 6" key="1">
    <citation type="submission" date="2016-03" db="EMBL/GenBank/DDBJ databases">
        <authorList>
            <person name="Ploux O."/>
        </authorList>
    </citation>
    <scope>NUCLEOTIDE SEQUENCE [LARGE SCALE GENOMIC DNA]</scope>
    <source>
        <strain evidence="5 6">LPB0076</strain>
    </source>
</reference>
<dbReference type="GO" id="GO:0016746">
    <property type="term" value="F:acyltransferase activity"/>
    <property type="evidence" value="ECO:0007669"/>
    <property type="project" value="UniProtKB-KW"/>
</dbReference>
<dbReference type="OrthoDB" id="9812571at2"/>
<keyword evidence="6" id="KW-1185">Reference proteome</keyword>
<sequence length="165" mass="18316">MSGSAYARFKGVIVGNNCRIITKEFGTEPWLIEIGNNVTITHGVKILTHDGSTWLFNDEKGRRFLYKKVKIGNNVFIGVNSVIMPGVIIEDKVVIAAGTIVTKSIPKGVIVGGNPVKILGLYEDYEKNVLENYVSKENMDFSLSYKNRINKVVDESSKQYITIDG</sequence>
<dbReference type="InterPro" id="IPR001451">
    <property type="entry name" value="Hexapep"/>
</dbReference>
<proteinExistence type="inferred from homology"/>
<organism evidence="5 6">
    <name type="scientific">Flavobacterium crassostreae</name>
    <dbReference type="NCBI Taxonomy" id="1763534"/>
    <lineage>
        <taxon>Bacteria</taxon>
        <taxon>Pseudomonadati</taxon>
        <taxon>Bacteroidota</taxon>
        <taxon>Flavobacteriia</taxon>
        <taxon>Flavobacteriales</taxon>
        <taxon>Flavobacteriaceae</taxon>
        <taxon>Flavobacterium</taxon>
    </lineage>
</organism>
<dbReference type="InterPro" id="IPR011004">
    <property type="entry name" value="Trimer_LpxA-like_sf"/>
</dbReference>
<dbReference type="EMBL" id="LVEP01000022">
    <property type="protein sequence ID" value="OCB76671.1"/>
    <property type="molecule type" value="Genomic_DNA"/>
</dbReference>
<dbReference type="STRING" id="1763534.GCA_001831475_01079"/>
<dbReference type="CDD" id="cd04647">
    <property type="entry name" value="LbH_MAT_like"/>
    <property type="match status" value="1"/>
</dbReference>
<dbReference type="InterPro" id="IPR018357">
    <property type="entry name" value="Hexapep_transf_CS"/>
</dbReference>
<keyword evidence="3" id="KW-0677">Repeat</keyword>
<protein>
    <recommendedName>
        <fullName evidence="7">Capsule biosynthesis protein CapG</fullName>
    </recommendedName>
</protein>
<name>A0A1B9E412_9FLAO</name>